<sequence>MKGLVNINHQEIPAAATPPPPAAAATPPPVTTTPPPPVVTVNNENDGFDFFDPRGAAPTPSLAFAPQGSGSGEMDDLFGSLSESFFSSYALALVTSTSSITTEVHPPANTNPYLTFNTSSTSRVPDILPPPGPSQTAFPSQNGQASSLSVEPNHTTFPSSFSTPFGQPPTFSSQGQAGQPFQPQAAQYMQHPAFPPQGVQQQQPMPQLAFQLLGGHQSMPQSASQLPGVQQQQQLPQSAFQRDLLLFTYSQHEY</sequence>
<protein>
    <submittedName>
        <fullName evidence="2">Uncharacterized protein</fullName>
    </submittedName>
</protein>
<dbReference type="Proteomes" id="UP001177003">
    <property type="component" value="Chromosome 8"/>
</dbReference>
<reference evidence="2" key="1">
    <citation type="submission" date="2023-04" db="EMBL/GenBank/DDBJ databases">
        <authorList>
            <person name="Vijverberg K."/>
            <person name="Xiong W."/>
            <person name="Schranz E."/>
        </authorList>
    </citation>
    <scope>NUCLEOTIDE SEQUENCE</scope>
</reference>
<feature type="region of interest" description="Disordered" evidence="1">
    <location>
        <begin position="1"/>
        <end position="62"/>
    </location>
</feature>
<evidence type="ECO:0000313" key="3">
    <source>
        <dbReference type="Proteomes" id="UP001177003"/>
    </source>
</evidence>
<gene>
    <name evidence="2" type="ORF">LSALG_LOCUS36209</name>
</gene>
<evidence type="ECO:0000256" key="1">
    <source>
        <dbReference type="SAM" id="MobiDB-lite"/>
    </source>
</evidence>
<keyword evidence="3" id="KW-1185">Reference proteome</keyword>
<feature type="region of interest" description="Disordered" evidence="1">
    <location>
        <begin position="120"/>
        <end position="182"/>
    </location>
</feature>
<feature type="compositionally biased region" description="Low complexity" evidence="1">
    <location>
        <begin position="171"/>
        <end position="182"/>
    </location>
</feature>
<accession>A0AA35ZR70</accession>
<feature type="compositionally biased region" description="Polar residues" evidence="1">
    <location>
        <begin position="134"/>
        <end position="165"/>
    </location>
</feature>
<organism evidence="2 3">
    <name type="scientific">Lactuca saligna</name>
    <name type="common">Willowleaf lettuce</name>
    <dbReference type="NCBI Taxonomy" id="75948"/>
    <lineage>
        <taxon>Eukaryota</taxon>
        <taxon>Viridiplantae</taxon>
        <taxon>Streptophyta</taxon>
        <taxon>Embryophyta</taxon>
        <taxon>Tracheophyta</taxon>
        <taxon>Spermatophyta</taxon>
        <taxon>Magnoliopsida</taxon>
        <taxon>eudicotyledons</taxon>
        <taxon>Gunneridae</taxon>
        <taxon>Pentapetalae</taxon>
        <taxon>asterids</taxon>
        <taxon>campanulids</taxon>
        <taxon>Asterales</taxon>
        <taxon>Asteraceae</taxon>
        <taxon>Cichorioideae</taxon>
        <taxon>Cichorieae</taxon>
        <taxon>Lactucinae</taxon>
        <taxon>Lactuca</taxon>
    </lineage>
</organism>
<evidence type="ECO:0000313" key="2">
    <source>
        <dbReference type="EMBL" id="CAI9297389.1"/>
    </source>
</evidence>
<dbReference type="EMBL" id="OX465084">
    <property type="protein sequence ID" value="CAI9297389.1"/>
    <property type="molecule type" value="Genomic_DNA"/>
</dbReference>
<name>A0AA35ZR70_LACSI</name>
<feature type="compositionally biased region" description="Pro residues" evidence="1">
    <location>
        <begin position="16"/>
        <end position="38"/>
    </location>
</feature>
<dbReference type="AlphaFoldDB" id="A0AA35ZR70"/>
<proteinExistence type="predicted"/>